<dbReference type="AlphaFoldDB" id="A0AAX0WSE2"/>
<keyword evidence="2 6" id="KW-0255">Endonuclease</keyword>
<dbReference type="CDD" id="cd00221">
    <property type="entry name" value="Vsr"/>
    <property type="match status" value="1"/>
</dbReference>
<dbReference type="GO" id="GO:0016787">
    <property type="term" value="F:hydrolase activity"/>
    <property type="evidence" value="ECO:0007669"/>
    <property type="project" value="UniProtKB-KW"/>
</dbReference>
<evidence type="ECO:0000256" key="6">
    <source>
        <dbReference type="PIRNR" id="PIRNR018267"/>
    </source>
</evidence>
<evidence type="ECO:0000256" key="5">
    <source>
        <dbReference type="ARBA" id="ARBA00023204"/>
    </source>
</evidence>
<dbReference type="Gene3D" id="3.40.960.10">
    <property type="entry name" value="VSR Endonuclease"/>
    <property type="match status" value="1"/>
</dbReference>
<accession>A0AAX0WSE2</accession>
<evidence type="ECO:0000256" key="4">
    <source>
        <dbReference type="ARBA" id="ARBA00022801"/>
    </source>
</evidence>
<proteinExistence type="inferred from homology"/>
<dbReference type="GO" id="GO:0006298">
    <property type="term" value="P:mismatch repair"/>
    <property type="evidence" value="ECO:0007669"/>
    <property type="project" value="UniProtKB-UniRule"/>
</dbReference>
<dbReference type="EMBL" id="PJLB01000001">
    <property type="protein sequence ID" value="PND05993.1"/>
    <property type="molecule type" value="Genomic_DNA"/>
</dbReference>
<comment type="function">
    <text evidence="6">May nick specific sequences that contain T:G mispairs resulting from m5C-deamination.</text>
</comment>
<reference evidence="7 8" key="1">
    <citation type="journal article" date="2017" name="BMC Genomics">
        <title>Genome sequencing of 39 Akkermansia muciniphila isolates reveals its population structure, genomic and functional diverisity, and global distribution in mammalian gut microbiotas.</title>
        <authorList>
            <person name="Guo X."/>
            <person name="Li S."/>
            <person name="Zhang J."/>
            <person name="Wu F."/>
            <person name="Li X."/>
            <person name="Wu D."/>
            <person name="Zhang M."/>
            <person name="Ou Z."/>
            <person name="Jie Z."/>
            <person name="Yan Q."/>
            <person name="Li P."/>
            <person name="Yi J."/>
            <person name="Peng Y."/>
        </authorList>
    </citation>
    <scope>NUCLEOTIDE SEQUENCE [LARGE SCALE GENOMIC DNA]</scope>
    <source>
        <strain evidence="7 8">GP28</strain>
    </source>
</reference>
<keyword evidence="4 6" id="KW-0378">Hydrolase</keyword>
<evidence type="ECO:0000313" key="7">
    <source>
        <dbReference type="EMBL" id="PND05993.1"/>
    </source>
</evidence>
<dbReference type="Proteomes" id="UP000236075">
    <property type="component" value="Unassembled WGS sequence"/>
</dbReference>
<evidence type="ECO:0000256" key="3">
    <source>
        <dbReference type="ARBA" id="ARBA00022763"/>
    </source>
</evidence>
<dbReference type="InterPro" id="IPR011335">
    <property type="entry name" value="Restrct_endonuc-II-like"/>
</dbReference>
<name>A0AAX0WSE2_9BACT</name>
<protein>
    <recommendedName>
        <fullName evidence="6">Very short patch repair endonuclease</fullName>
        <ecNumber evidence="6">3.1.-.-</ecNumber>
    </recommendedName>
</protein>
<dbReference type="GO" id="GO:0004519">
    <property type="term" value="F:endonuclease activity"/>
    <property type="evidence" value="ECO:0007669"/>
    <property type="project" value="UniProtKB-KW"/>
</dbReference>
<dbReference type="RefSeq" id="WP_102747854.1">
    <property type="nucleotide sequence ID" value="NZ_CP114597.1"/>
</dbReference>
<keyword evidence="5 6" id="KW-0234">DNA repair</keyword>
<evidence type="ECO:0000256" key="2">
    <source>
        <dbReference type="ARBA" id="ARBA00022759"/>
    </source>
</evidence>
<organism evidence="7 8">
    <name type="scientific">Akkermansia muciniphila</name>
    <dbReference type="NCBI Taxonomy" id="239935"/>
    <lineage>
        <taxon>Bacteria</taxon>
        <taxon>Pseudomonadati</taxon>
        <taxon>Verrucomicrobiota</taxon>
        <taxon>Verrucomicrobiia</taxon>
        <taxon>Verrucomicrobiales</taxon>
        <taxon>Akkermansiaceae</taxon>
        <taxon>Akkermansia</taxon>
    </lineage>
</organism>
<evidence type="ECO:0000313" key="8">
    <source>
        <dbReference type="Proteomes" id="UP000236075"/>
    </source>
</evidence>
<evidence type="ECO:0000256" key="1">
    <source>
        <dbReference type="ARBA" id="ARBA00022722"/>
    </source>
</evidence>
<keyword evidence="3 6" id="KW-0227">DNA damage</keyword>
<comment type="similarity">
    <text evidence="6">Belongs to the vsr family.</text>
</comment>
<dbReference type="InterPro" id="IPR004603">
    <property type="entry name" value="DNA_mismatch_endonuc_vsr"/>
</dbReference>
<dbReference type="NCBIfam" id="TIGR00632">
    <property type="entry name" value="vsr"/>
    <property type="match status" value="1"/>
</dbReference>
<dbReference type="PIRSF" id="PIRSF018267">
    <property type="entry name" value="VSR_endonuc"/>
    <property type="match status" value="1"/>
</dbReference>
<keyword evidence="1 6" id="KW-0540">Nuclease</keyword>
<comment type="caution">
    <text evidence="7">The sequence shown here is derived from an EMBL/GenBank/DDBJ whole genome shotgun (WGS) entry which is preliminary data.</text>
</comment>
<sequence length="144" mass="17099">MDVFSPEKRSQVMSKVKNKNTKPELIIRSKLHKLGFRFRIQRKDLPGKPDIVLPKYKTVIFVHGCFWHQHNGCKHSKRPTSNIDYWNKKLNANMARDQQNFRLLDQLGWKVIILWTCQFNRYLDNDGENLKYQIIHDSSASSNK</sequence>
<gene>
    <name evidence="7" type="ORF">CXT95_00060</name>
</gene>
<dbReference type="SUPFAM" id="SSF52980">
    <property type="entry name" value="Restriction endonuclease-like"/>
    <property type="match status" value="1"/>
</dbReference>
<dbReference type="Pfam" id="PF03852">
    <property type="entry name" value="Vsr"/>
    <property type="match status" value="1"/>
</dbReference>
<dbReference type="EC" id="3.1.-.-" evidence="6"/>